<name>A0A183ELX2_9BILA</name>
<feature type="transmembrane region" description="Helical" evidence="2">
    <location>
        <begin position="42"/>
        <end position="62"/>
    </location>
</feature>
<dbReference type="AlphaFoldDB" id="A0A183ELX2"/>
<evidence type="ECO:0000313" key="4">
    <source>
        <dbReference type="Proteomes" id="UP000271098"/>
    </source>
</evidence>
<feature type="region of interest" description="Disordered" evidence="1">
    <location>
        <begin position="1"/>
        <end position="22"/>
    </location>
</feature>
<keyword evidence="4" id="KW-1185">Reference proteome</keyword>
<sequence>MSRQSVSTSTSESTMESDLSEEEKVSMENFALLRVLGKGGSALFIIIIIIVIIIVTIIIITLNPFHFVRVIFAI</sequence>
<organism evidence="5">
    <name type="scientific">Gongylonema pulchrum</name>
    <dbReference type="NCBI Taxonomy" id="637853"/>
    <lineage>
        <taxon>Eukaryota</taxon>
        <taxon>Metazoa</taxon>
        <taxon>Ecdysozoa</taxon>
        <taxon>Nematoda</taxon>
        <taxon>Chromadorea</taxon>
        <taxon>Rhabditida</taxon>
        <taxon>Spirurina</taxon>
        <taxon>Spiruromorpha</taxon>
        <taxon>Spiruroidea</taxon>
        <taxon>Gongylonematidae</taxon>
        <taxon>Gongylonema</taxon>
    </lineage>
</organism>
<keyword evidence="2" id="KW-0472">Membrane</keyword>
<evidence type="ECO:0000256" key="1">
    <source>
        <dbReference type="SAM" id="MobiDB-lite"/>
    </source>
</evidence>
<reference evidence="5" key="1">
    <citation type="submission" date="2016-06" db="UniProtKB">
        <authorList>
            <consortium name="WormBaseParasite"/>
        </authorList>
    </citation>
    <scope>IDENTIFICATION</scope>
</reference>
<dbReference type="WBParaSite" id="GPUH_0002199001-mRNA-1">
    <property type="protein sequence ID" value="GPUH_0002199001-mRNA-1"/>
    <property type="gene ID" value="GPUH_0002199001"/>
</dbReference>
<feature type="compositionally biased region" description="Low complexity" evidence="1">
    <location>
        <begin position="1"/>
        <end position="17"/>
    </location>
</feature>
<protein>
    <submittedName>
        <fullName evidence="5">GrBNV_gp40-like protein</fullName>
    </submittedName>
</protein>
<accession>A0A183ELX2</accession>
<dbReference type="EMBL" id="UYRT01093910">
    <property type="protein sequence ID" value="VDN39252.1"/>
    <property type="molecule type" value="Genomic_DNA"/>
</dbReference>
<evidence type="ECO:0000313" key="5">
    <source>
        <dbReference type="WBParaSite" id="GPUH_0002199001-mRNA-1"/>
    </source>
</evidence>
<evidence type="ECO:0000256" key="2">
    <source>
        <dbReference type="SAM" id="Phobius"/>
    </source>
</evidence>
<keyword evidence="2" id="KW-1133">Transmembrane helix</keyword>
<proteinExistence type="predicted"/>
<evidence type="ECO:0000313" key="3">
    <source>
        <dbReference type="EMBL" id="VDN39252.1"/>
    </source>
</evidence>
<dbReference type="Proteomes" id="UP000271098">
    <property type="component" value="Unassembled WGS sequence"/>
</dbReference>
<gene>
    <name evidence="3" type="ORF">GPUH_LOCUS21963</name>
</gene>
<keyword evidence="2" id="KW-0812">Transmembrane</keyword>
<reference evidence="3 4" key="2">
    <citation type="submission" date="2018-11" db="EMBL/GenBank/DDBJ databases">
        <authorList>
            <consortium name="Pathogen Informatics"/>
        </authorList>
    </citation>
    <scope>NUCLEOTIDE SEQUENCE [LARGE SCALE GENOMIC DNA]</scope>
</reference>